<evidence type="ECO:0000256" key="1">
    <source>
        <dbReference type="ARBA" id="ARBA00001946"/>
    </source>
</evidence>
<comment type="similarity">
    <text evidence="2">Belongs to the phosphohexose mutase family.</text>
</comment>
<dbReference type="InterPro" id="IPR016055">
    <property type="entry name" value="A-D-PHexomutase_a/b/a-I/II/III"/>
</dbReference>
<dbReference type="Proteomes" id="UP000178129">
    <property type="component" value="Unassembled WGS sequence"/>
</dbReference>
<evidence type="ECO:0000259" key="8">
    <source>
        <dbReference type="Pfam" id="PF02878"/>
    </source>
</evidence>
<dbReference type="STRING" id="914237.A0A1E1LLZ8"/>
<dbReference type="Pfam" id="PF00408">
    <property type="entry name" value="PGM_PMM_IV"/>
    <property type="match status" value="1"/>
</dbReference>
<comment type="caution">
    <text evidence="9">The sequence shown here is derived from an EMBL/GenBank/DDBJ whole genome shotgun (WGS) entry which is preliminary data.</text>
</comment>
<feature type="domain" description="Alpha-D-phosphohexomutase C-terminal" evidence="7">
    <location>
        <begin position="568"/>
        <end position="638"/>
    </location>
</feature>
<dbReference type="InterPro" id="IPR016066">
    <property type="entry name" value="A-D-PHexomutase_CS"/>
</dbReference>
<gene>
    <name evidence="9" type="ORF">RCO7_03569</name>
</gene>
<proteinExistence type="inferred from homology"/>
<protein>
    <submittedName>
        <fullName evidence="9">Probable phosphomannomutase</fullName>
    </submittedName>
</protein>
<dbReference type="InParanoid" id="A0A1E1LLZ8"/>
<dbReference type="AlphaFoldDB" id="A0A1E1LLZ8"/>
<keyword evidence="6" id="KW-0413">Isomerase</keyword>
<organism evidence="9 10">
    <name type="scientific">Rhynchosporium graminicola</name>
    <dbReference type="NCBI Taxonomy" id="2792576"/>
    <lineage>
        <taxon>Eukaryota</taxon>
        <taxon>Fungi</taxon>
        <taxon>Dikarya</taxon>
        <taxon>Ascomycota</taxon>
        <taxon>Pezizomycotina</taxon>
        <taxon>Leotiomycetes</taxon>
        <taxon>Helotiales</taxon>
        <taxon>Ploettnerulaceae</taxon>
        <taxon>Rhynchosporium</taxon>
    </lineage>
</organism>
<accession>A0A1E1LLZ8</accession>
<feature type="domain" description="Alpha-D-phosphohexomutase alpha/beta/alpha" evidence="8">
    <location>
        <begin position="106"/>
        <end position="245"/>
    </location>
</feature>
<evidence type="ECO:0000259" key="7">
    <source>
        <dbReference type="Pfam" id="PF00408"/>
    </source>
</evidence>
<evidence type="ECO:0000256" key="2">
    <source>
        <dbReference type="ARBA" id="ARBA00010231"/>
    </source>
</evidence>
<dbReference type="SUPFAM" id="SSF55957">
    <property type="entry name" value="Phosphoglucomutase, C-terminal domain"/>
    <property type="match status" value="1"/>
</dbReference>
<evidence type="ECO:0000313" key="9">
    <source>
        <dbReference type="EMBL" id="CZT10839.1"/>
    </source>
</evidence>
<evidence type="ECO:0000256" key="3">
    <source>
        <dbReference type="ARBA" id="ARBA00022553"/>
    </source>
</evidence>
<dbReference type="GO" id="GO:0005975">
    <property type="term" value="P:carbohydrate metabolic process"/>
    <property type="evidence" value="ECO:0007669"/>
    <property type="project" value="InterPro"/>
</dbReference>
<dbReference type="InterPro" id="IPR005843">
    <property type="entry name" value="A-D-PHexomutase_C"/>
</dbReference>
<keyword evidence="3" id="KW-0597">Phosphoprotein</keyword>
<comment type="cofactor">
    <cofactor evidence="1">
        <name>Mg(2+)</name>
        <dbReference type="ChEBI" id="CHEBI:18420"/>
    </cofactor>
</comment>
<reference evidence="10" key="1">
    <citation type="submission" date="2016-03" db="EMBL/GenBank/DDBJ databases">
        <authorList>
            <person name="Ploux O."/>
        </authorList>
    </citation>
    <scope>NUCLEOTIDE SEQUENCE [LARGE SCALE GENOMIC DNA]</scope>
    <source>
        <strain evidence="10">UK7</strain>
    </source>
</reference>
<dbReference type="InterPro" id="IPR005844">
    <property type="entry name" value="A-D-PHexomutase_a/b/a-I"/>
</dbReference>
<dbReference type="PANTHER" id="PTHR42946">
    <property type="entry name" value="PHOSPHOHEXOSE MUTASE"/>
    <property type="match status" value="1"/>
</dbReference>
<dbReference type="PROSITE" id="PS00710">
    <property type="entry name" value="PGM_PMM"/>
    <property type="match status" value="1"/>
</dbReference>
<evidence type="ECO:0000256" key="5">
    <source>
        <dbReference type="ARBA" id="ARBA00022842"/>
    </source>
</evidence>
<dbReference type="InterPro" id="IPR036900">
    <property type="entry name" value="A-D-PHexomutase_C_sf"/>
</dbReference>
<dbReference type="Pfam" id="PF02878">
    <property type="entry name" value="PGM_PMM_I"/>
    <property type="match status" value="1"/>
</dbReference>
<evidence type="ECO:0000256" key="6">
    <source>
        <dbReference type="ARBA" id="ARBA00023235"/>
    </source>
</evidence>
<dbReference type="InterPro" id="IPR050060">
    <property type="entry name" value="Phosphoglucosamine_mutase"/>
</dbReference>
<evidence type="ECO:0000313" key="10">
    <source>
        <dbReference type="Proteomes" id="UP000178129"/>
    </source>
</evidence>
<sequence>MIHESLCSSDNPGWVIFVQCLDIIFQKADLGSHRLALSPIKTSVIRPPLARLQSVNPTWGITSVLLDLHIHLLLIQIQPNRKAVTEMPAQTDSLAAHLAYKPVVLKFGTSGRRGEVVDLTQLEIYTNVVAEIEYLQSLPISEGGIKSGDNFYFAHDLRPSSTKLVENGRGGLCQAVTQALKDKEMKPINLGDIPTPALTYWAITHGKGSIMVTGSHIPFSRNGYKLNTSKGELMKRDEQPINDRVAITREKLLNQPYSESLFDEQGVFRNVSQEVLPAIPEGRAAYIKRYVDFFKGETLQGFKLLAYQHSAVGRDLLIEIFEALGATVTAAGRSDTFVPIDTEAIDQAQLDVVQKLYDDAGKGFNAVISTDGDSDRPLILAPESDVLRFFGGDLLGMVVAEFLEVRAAVVPISTNDAIDRGPLAAVTEPKTKIGSPYVISGMEKAIAKGIPNVCGWEANGGFLTGSDITRNGNVLTALPTRDAFLPILCALFAAHNRKTTLPALFDTLPPRFSRASLLRKFPRPTAMKIVARFSPPEANMQDVSFLADSITASDADQALVSVTESHTQQLNQIRKDIESVFSANAGFSPVSRILYTDGVRILFKNGDVAHVRPSGNADELRIYSVADTQERADDIANQGVAEPNGLLRTLEKLVSA</sequence>
<dbReference type="GO" id="GO:0004615">
    <property type="term" value="F:phosphomannomutase activity"/>
    <property type="evidence" value="ECO:0007669"/>
    <property type="project" value="TreeGrafter"/>
</dbReference>
<keyword evidence="5" id="KW-0460">Magnesium</keyword>
<dbReference type="SUPFAM" id="SSF53738">
    <property type="entry name" value="Phosphoglucomutase, first 3 domains"/>
    <property type="match status" value="2"/>
</dbReference>
<keyword evidence="4" id="KW-0479">Metal-binding</keyword>
<dbReference type="PANTHER" id="PTHR42946:SF1">
    <property type="entry name" value="PHOSPHOGLUCOMUTASE (ALPHA-D-GLUCOSE-1,6-BISPHOSPHATE-DEPENDENT)"/>
    <property type="match status" value="1"/>
</dbReference>
<evidence type="ECO:0000256" key="4">
    <source>
        <dbReference type="ARBA" id="ARBA00022723"/>
    </source>
</evidence>
<keyword evidence="10" id="KW-1185">Reference proteome</keyword>
<dbReference type="EMBL" id="FJUW01000059">
    <property type="protein sequence ID" value="CZT10839.1"/>
    <property type="molecule type" value="Genomic_DNA"/>
</dbReference>
<name>A0A1E1LLZ8_9HELO</name>
<dbReference type="Gene3D" id="3.30.310.50">
    <property type="entry name" value="Alpha-D-phosphohexomutase, C-terminal domain"/>
    <property type="match status" value="1"/>
</dbReference>
<dbReference type="Gene3D" id="3.40.120.10">
    <property type="entry name" value="Alpha-D-Glucose-1,6-Bisphosphate, subunit A, domain 3"/>
    <property type="match status" value="3"/>
</dbReference>
<dbReference type="GO" id="GO:0000287">
    <property type="term" value="F:magnesium ion binding"/>
    <property type="evidence" value="ECO:0007669"/>
    <property type="project" value="InterPro"/>
</dbReference>